<comment type="caution">
    <text evidence="3">The sequence shown here is derived from an EMBL/GenBank/DDBJ whole genome shotgun (WGS) entry which is preliminary data.</text>
</comment>
<organism evidence="3 4">
    <name type="scientific">Stylosanthes scabra</name>
    <dbReference type="NCBI Taxonomy" id="79078"/>
    <lineage>
        <taxon>Eukaryota</taxon>
        <taxon>Viridiplantae</taxon>
        <taxon>Streptophyta</taxon>
        <taxon>Embryophyta</taxon>
        <taxon>Tracheophyta</taxon>
        <taxon>Spermatophyta</taxon>
        <taxon>Magnoliopsida</taxon>
        <taxon>eudicotyledons</taxon>
        <taxon>Gunneridae</taxon>
        <taxon>Pentapetalae</taxon>
        <taxon>rosids</taxon>
        <taxon>fabids</taxon>
        <taxon>Fabales</taxon>
        <taxon>Fabaceae</taxon>
        <taxon>Papilionoideae</taxon>
        <taxon>50 kb inversion clade</taxon>
        <taxon>dalbergioids sensu lato</taxon>
        <taxon>Dalbergieae</taxon>
        <taxon>Pterocarpus clade</taxon>
        <taxon>Stylosanthes</taxon>
    </lineage>
</organism>
<evidence type="ECO:0000256" key="1">
    <source>
        <dbReference type="SAM" id="MobiDB-lite"/>
    </source>
</evidence>
<feature type="compositionally biased region" description="Basic and acidic residues" evidence="1">
    <location>
        <begin position="49"/>
        <end position="60"/>
    </location>
</feature>
<evidence type="ECO:0000313" key="3">
    <source>
        <dbReference type="EMBL" id="MED6109755.1"/>
    </source>
</evidence>
<keyword evidence="2" id="KW-1133">Transmembrane helix</keyword>
<keyword evidence="2" id="KW-0812">Transmembrane</keyword>
<keyword evidence="4" id="KW-1185">Reference proteome</keyword>
<name>A0ABU6QDI5_9FABA</name>
<reference evidence="3 4" key="1">
    <citation type="journal article" date="2023" name="Plants (Basel)">
        <title>Bridging the Gap: Combining Genomics and Transcriptomics Approaches to Understand Stylosanthes scabra, an Orphan Legume from the Brazilian Caatinga.</title>
        <authorList>
            <person name="Ferreira-Neto J.R.C."/>
            <person name="da Silva M.D."/>
            <person name="Binneck E."/>
            <person name="de Melo N.F."/>
            <person name="da Silva R.H."/>
            <person name="de Melo A.L.T.M."/>
            <person name="Pandolfi V."/>
            <person name="Bustamante F.O."/>
            <person name="Brasileiro-Vidal A.C."/>
            <person name="Benko-Iseppon A.M."/>
        </authorList>
    </citation>
    <scope>NUCLEOTIDE SEQUENCE [LARGE SCALE GENOMIC DNA]</scope>
    <source>
        <tissue evidence="3">Leaves</tissue>
    </source>
</reference>
<dbReference type="EMBL" id="JASCZI010000179">
    <property type="protein sequence ID" value="MED6109755.1"/>
    <property type="molecule type" value="Genomic_DNA"/>
</dbReference>
<protein>
    <submittedName>
        <fullName evidence="3">Uncharacterized protein</fullName>
    </submittedName>
</protein>
<feature type="transmembrane region" description="Helical" evidence="2">
    <location>
        <begin position="109"/>
        <end position="129"/>
    </location>
</feature>
<sequence length="135" mass="14998">MCQETLDICLDQVSHLYPSVDFSAITLKSRWDPKGRRIFVPQGSDVEEERPQAEEVKPEQGLEVATQASQPATGDVAGGSGEYPTEKFSAPGDQSGVVPWFLFRPLYRLPFGFEFKALVLAPGLFILFFETQKNA</sequence>
<keyword evidence="2" id="KW-0472">Membrane</keyword>
<feature type="region of interest" description="Disordered" evidence="1">
    <location>
        <begin position="40"/>
        <end position="91"/>
    </location>
</feature>
<gene>
    <name evidence="3" type="ORF">PIB30_036508</name>
</gene>
<evidence type="ECO:0000313" key="4">
    <source>
        <dbReference type="Proteomes" id="UP001341840"/>
    </source>
</evidence>
<proteinExistence type="predicted"/>
<accession>A0ABU6QDI5</accession>
<dbReference type="Proteomes" id="UP001341840">
    <property type="component" value="Unassembled WGS sequence"/>
</dbReference>
<evidence type="ECO:0000256" key="2">
    <source>
        <dbReference type="SAM" id="Phobius"/>
    </source>
</evidence>